<dbReference type="Proteomes" id="UP000886595">
    <property type="component" value="Unassembled WGS sequence"/>
</dbReference>
<gene>
    <name evidence="2" type="ORF">Bca52824_069397</name>
</gene>
<proteinExistence type="predicted"/>
<evidence type="ECO:0000313" key="2">
    <source>
        <dbReference type="EMBL" id="KAG2262318.1"/>
    </source>
</evidence>
<accession>A0A8X7Q3N7</accession>
<sequence>MNVTRQNTLRLLSDYHLPDSIRLSMVLDGIGHNCWFVFVEAAVKVDNCLNHEFLEKDKNDSLLLDGYTLEEDLEAEKTTNKRELELSDGEKSRKKNKG</sequence>
<evidence type="ECO:0000256" key="1">
    <source>
        <dbReference type="SAM" id="MobiDB-lite"/>
    </source>
</evidence>
<organism evidence="2 3">
    <name type="scientific">Brassica carinata</name>
    <name type="common">Ethiopian mustard</name>
    <name type="synonym">Abyssinian cabbage</name>
    <dbReference type="NCBI Taxonomy" id="52824"/>
    <lineage>
        <taxon>Eukaryota</taxon>
        <taxon>Viridiplantae</taxon>
        <taxon>Streptophyta</taxon>
        <taxon>Embryophyta</taxon>
        <taxon>Tracheophyta</taxon>
        <taxon>Spermatophyta</taxon>
        <taxon>Magnoliopsida</taxon>
        <taxon>eudicotyledons</taxon>
        <taxon>Gunneridae</taxon>
        <taxon>Pentapetalae</taxon>
        <taxon>rosids</taxon>
        <taxon>malvids</taxon>
        <taxon>Brassicales</taxon>
        <taxon>Brassicaceae</taxon>
        <taxon>Brassiceae</taxon>
        <taxon>Brassica</taxon>
    </lineage>
</organism>
<evidence type="ECO:0000313" key="3">
    <source>
        <dbReference type="Proteomes" id="UP000886595"/>
    </source>
</evidence>
<keyword evidence="3" id="KW-1185">Reference proteome</keyword>
<feature type="region of interest" description="Disordered" evidence="1">
    <location>
        <begin position="78"/>
        <end position="98"/>
    </location>
</feature>
<dbReference type="AlphaFoldDB" id="A0A8X7Q3N7"/>
<protein>
    <submittedName>
        <fullName evidence="2">Uncharacterized protein</fullName>
    </submittedName>
</protein>
<feature type="compositionally biased region" description="Basic and acidic residues" evidence="1">
    <location>
        <begin position="78"/>
        <end position="91"/>
    </location>
</feature>
<comment type="caution">
    <text evidence="2">The sequence shown here is derived from an EMBL/GenBank/DDBJ whole genome shotgun (WGS) entry which is preliminary data.</text>
</comment>
<name>A0A8X7Q3N7_BRACI</name>
<reference evidence="2 3" key="1">
    <citation type="submission" date="2020-02" db="EMBL/GenBank/DDBJ databases">
        <authorList>
            <person name="Ma Q."/>
            <person name="Huang Y."/>
            <person name="Song X."/>
            <person name="Pei D."/>
        </authorList>
    </citation>
    <scope>NUCLEOTIDE SEQUENCE [LARGE SCALE GENOMIC DNA]</scope>
    <source>
        <strain evidence="2">Sxm20200214</strain>
        <tissue evidence="2">Leaf</tissue>
    </source>
</reference>
<dbReference type="EMBL" id="JAAMPC010000014">
    <property type="protein sequence ID" value="KAG2262318.1"/>
    <property type="molecule type" value="Genomic_DNA"/>
</dbReference>